<proteinExistence type="inferred from homology"/>
<dbReference type="STRING" id="1193713.GCA_001636315_02920"/>
<evidence type="ECO:0000313" key="7">
    <source>
        <dbReference type="Proteomes" id="UP000282892"/>
    </source>
</evidence>
<dbReference type="SMART" id="SM00382">
    <property type="entry name" value="AAA"/>
    <property type="match status" value="1"/>
</dbReference>
<protein>
    <submittedName>
        <fullName evidence="6">ABC transporter ATP-binding protein</fullName>
    </submittedName>
</protein>
<dbReference type="OrthoDB" id="9804819at2"/>
<dbReference type="SUPFAM" id="SSF52540">
    <property type="entry name" value="P-loop containing nucleoside triphosphate hydrolases"/>
    <property type="match status" value="1"/>
</dbReference>
<dbReference type="InterPro" id="IPR003593">
    <property type="entry name" value="AAA+_ATPase"/>
</dbReference>
<dbReference type="EMBL" id="CP022572">
    <property type="protein sequence ID" value="AZU60131.1"/>
    <property type="molecule type" value="Genomic_DNA"/>
</dbReference>
<dbReference type="GO" id="GO:0016887">
    <property type="term" value="F:ATP hydrolysis activity"/>
    <property type="evidence" value="ECO:0007669"/>
    <property type="project" value="InterPro"/>
</dbReference>
<dbReference type="Proteomes" id="UP000282892">
    <property type="component" value="Chromosome"/>
</dbReference>
<dbReference type="InterPro" id="IPR027417">
    <property type="entry name" value="P-loop_NTPase"/>
</dbReference>
<gene>
    <name evidence="6" type="ORF">CHR53_01980</name>
</gene>
<dbReference type="Pfam" id="PF00005">
    <property type="entry name" value="ABC_tran"/>
    <property type="match status" value="1"/>
</dbReference>
<dbReference type="PANTHER" id="PTHR42711">
    <property type="entry name" value="ABC TRANSPORTER ATP-BINDING PROTEIN"/>
    <property type="match status" value="1"/>
</dbReference>
<dbReference type="RefSeq" id="WP_066390639.1">
    <property type="nucleotide sequence ID" value="NZ_CP022572.1"/>
</dbReference>
<accession>A0A3T0HSW0</accession>
<keyword evidence="2" id="KW-0813">Transport</keyword>
<dbReference type="GO" id="GO:0005524">
    <property type="term" value="F:ATP binding"/>
    <property type="evidence" value="ECO:0007669"/>
    <property type="project" value="UniProtKB-KW"/>
</dbReference>
<keyword evidence="7" id="KW-1185">Reference proteome</keyword>
<comment type="similarity">
    <text evidence="1">Belongs to the ABC transporter superfamily.</text>
</comment>
<dbReference type="PROSITE" id="PS50893">
    <property type="entry name" value="ABC_TRANSPORTER_2"/>
    <property type="match status" value="1"/>
</dbReference>
<keyword evidence="3" id="KW-0547">Nucleotide-binding</keyword>
<evidence type="ECO:0000256" key="1">
    <source>
        <dbReference type="ARBA" id="ARBA00005417"/>
    </source>
</evidence>
<organism evidence="6 7">
    <name type="scientific">Neobacillus mesonae</name>
    <dbReference type="NCBI Taxonomy" id="1193713"/>
    <lineage>
        <taxon>Bacteria</taxon>
        <taxon>Bacillati</taxon>
        <taxon>Bacillota</taxon>
        <taxon>Bacilli</taxon>
        <taxon>Bacillales</taxon>
        <taxon>Bacillaceae</taxon>
        <taxon>Neobacillus</taxon>
    </lineage>
</organism>
<keyword evidence="4 6" id="KW-0067">ATP-binding</keyword>
<dbReference type="InterPro" id="IPR050763">
    <property type="entry name" value="ABC_transporter_ATP-binding"/>
</dbReference>
<evidence type="ECO:0000259" key="5">
    <source>
        <dbReference type="PROSITE" id="PS50893"/>
    </source>
</evidence>
<sequence>MTSFINVKNISKSFKDQKVLKKISFSVEEGSITGLLGPNGSGKTTMIRLLNGVILPTDGEIVVGGFDPNKNGDEIRKISGIVTESTSLYHEMSAYDNLMFFSELYGVKDDSRIDYLLEQFEMTEHKDKLVGTFSTGMKKRVALAKALLHRPKILFLDEPTNGLDPEGIQMVIGYLKKINKDENITILICTHVLHQLETICDHYLFIQNGMLLESGNRRELEEKYLGEIDLVVETNLIPSGEVYHNFPYKRIDESHLSFRLNSKKDVPSLLRLILKESDVFSSAFANRDLETLYFAIRGEQNE</sequence>
<feature type="domain" description="ABC transporter" evidence="5">
    <location>
        <begin position="5"/>
        <end position="233"/>
    </location>
</feature>
<dbReference type="InterPro" id="IPR003439">
    <property type="entry name" value="ABC_transporter-like_ATP-bd"/>
</dbReference>
<evidence type="ECO:0000256" key="3">
    <source>
        <dbReference type="ARBA" id="ARBA00022741"/>
    </source>
</evidence>
<dbReference type="PANTHER" id="PTHR42711:SF5">
    <property type="entry name" value="ABC TRANSPORTER ATP-BINDING PROTEIN NATA"/>
    <property type="match status" value="1"/>
</dbReference>
<evidence type="ECO:0000256" key="2">
    <source>
        <dbReference type="ARBA" id="ARBA00022448"/>
    </source>
</evidence>
<reference evidence="6 7" key="1">
    <citation type="submission" date="2017-07" db="EMBL/GenBank/DDBJ databases">
        <title>The complete genome sequence of Bacillus mesonae strain H20-5, an efficient strain improving plant abiotic stress resistance.</title>
        <authorList>
            <person name="Kim S.Y."/>
            <person name="Song H."/>
            <person name="Sang M.K."/>
            <person name="Weon H.-Y."/>
            <person name="Song J."/>
        </authorList>
    </citation>
    <scope>NUCLEOTIDE SEQUENCE [LARGE SCALE GENOMIC DNA]</scope>
    <source>
        <strain evidence="6 7">H20-5</strain>
    </source>
</reference>
<evidence type="ECO:0000313" key="6">
    <source>
        <dbReference type="EMBL" id="AZU60131.1"/>
    </source>
</evidence>
<dbReference type="CDD" id="cd03230">
    <property type="entry name" value="ABC_DR_subfamily_A"/>
    <property type="match status" value="1"/>
</dbReference>
<dbReference type="AlphaFoldDB" id="A0A3T0HSW0"/>
<evidence type="ECO:0000256" key="4">
    <source>
        <dbReference type="ARBA" id="ARBA00022840"/>
    </source>
</evidence>
<dbReference type="Gene3D" id="3.40.50.300">
    <property type="entry name" value="P-loop containing nucleotide triphosphate hydrolases"/>
    <property type="match status" value="1"/>
</dbReference>
<dbReference type="KEGG" id="nmk:CHR53_01980"/>
<name>A0A3T0HSW0_9BACI</name>